<dbReference type="OrthoDB" id="10591322at2759"/>
<accession>W4GYX2</accession>
<evidence type="ECO:0000313" key="3">
    <source>
        <dbReference type="EMBL" id="ETV84935.1"/>
    </source>
</evidence>
<evidence type="ECO:0000256" key="1">
    <source>
        <dbReference type="SAM" id="MobiDB-lite"/>
    </source>
</evidence>
<feature type="compositionally biased region" description="Polar residues" evidence="1">
    <location>
        <begin position="80"/>
        <end position="93"/>
    </location>
</feature>
<evidence type="ECO:0000256" key="2">
    <source>
        <dbReference type="SAM" id="SignalP"/>
    </source>
</evidence>
<feature type="compositionally biased region" description="Pro residues" evidence="1">
    <location>
        <begin position="94"/>
        <end position="104"/>
    </location>
</feature>
<dbReference type="RefSeq" id="XP_009824953.1">
    <property type="nucleotide sequence ID" value="XM_009826651.1"/>
</dbReference>
<reference evidence="3" key="1">
    <citation type="submission" date="2013-12" db="EMBL/GenBank/DDBJ databases">
        <title>The Genome Sequence of Aphanomyces astaci APO3.</title>
        <authorList>
            <consortium name="The Broad Institute Genomics Platform"/>
            <person name="Russ C."/>
            <person name="Tyler B."/>
            <person name="van West P."/>
            <person name="Dieguez-Uribeondo J."/>
            <person name="Young S.K."/>
            <person name="Zeng Q."/>
            <person name="Gargeya S."/>
            <person name="Fitzgerald M."/>
            <person name="Abouelleil A."/>
            <person name="Alvarado L."/>
            <person name="Chapman S.B."/>
            <person name="Gainer-Dewar J."/>
            <person name="Goldberg J."/>
            <person name="Griggs A."/>
            <person name="Gujja S."/>
            <person name="Hansen M."/>
            <person name="Howarth C."/>
            <person name="Imamovic A."/>
            <person name="Ireland A."/>
            <person name="Larimer J."/>
            <person name="McCowan C."/>
            <person name="Murphy C."/>
            <person name="Pearson M."/>
            <person name="Poon T.W."/>
            <person name="Priest M."/>
            <person name="Roberts A."/>
            <person name="Saif S."/>
            <person name="Shea T."/>
            <person name="Sykes S."/>
            <person name="Wortman J."/>
            <person name="Nusbaum C."/>
            <person name="Birren B."/>
        </authorList>
    </citation>
    <scope>NUCLEOTIDE SEQUENCE [LARGE SCALE GENOMIC DNA]</scope>
    <source>
        <strain evidence="3">APO3</strain>
    </source>
</reference>
<feature type="signal peptide" evidence="2">
    <location>
        <begin position="1"/>
        <end position="31"/>
    </location>
</feature>
<protein>
    <recommendedName>
        <fullName evidence="4">RxLR effector protein</fullName>
    </recommendedName>
</protein>
<evidence type="ECO:0008006" key="4">
    <source>
        <dbReference type="Google" id="ProtNLM"/>
    </source>
</evidence>
<feature type="chain" id="PRO_5004842751" description="RxLR effector protein" evidence="2">
    <location>
        <begin position="32"/>
        <end position="168"/>
    </location>
</feature>
<keyword evidence="2" id="KW-0732">Signal</keyword>
<dbReference type="AlphaFoldDB" id="W4GYX2"/>
<feature type="compositionally biased region" description="Low complexity" evidence="1">
    <location>
        <begin position="105"/>
        <end position="119"/>
    </location>
</feature>
<feature type="compositionally biased region" description="Polar residues" evidence="1">
    <location>
        <begin position="129"/>
        <end position="140"/>
    </location>
</feature>
<feature type="compositionally biased region" description="Polar residues" evidence="1">
    <location>
        <begin position="62"/>
        <end position="71"/>
    </location>
</feature>
<dbReference type="EMBL" id="KI913118">
    <property type="protein sequence ID" value="ETV84935.1"/>
    <property type="molecule type" value="Genomic_DNA"/>
</dbReference>
<organism evidence="3">
    <name type="scientific">Aphanomyces astaci</name>
    <name type="common">Crayfish plague agent</name>
    <dbReference type="NCBI Taxonomy" id="112090"/>
    <lineage>
        <taxon>Eukaryota</taxon>
        <taxon>Sar</taxon>
        <taxon>Stramenopiles</taxon>
        <taxon>Oomycota</taxon>
        <taxon>Saprolegniomycetes</taxon>
        <taxon>Saprolegniales</taxon>
        <taxon>Verrucalvaceae</taxon>
        <taxon>Aphanomyces</taxon>
    </lineage>
</organism>
<feature type="region of interest" description="Disordered" evidence="1">
    <location>
        <begin position="62"/>
        <end position="150"/>
    </location>
</feature>
<proteinExistence type="predicted"/>
<gene>
    <name evidence="3" type="ORF">H257_02831</name>
</gene>
<sequence length="168" mass="17467">MGAPITPLRSIICEIDMKWILVLALASLVGAQRPVPRATPVAGPARSNATNIPMEAAILQAQLSRPRSTPQLRGRPTPTRVRSASAHNATTAPSPNPIATPLPPTTSTASPSMTAASPPVQEAAPVVQAPSTTATESSTDPPEIQVADEAGDFPWKILAQQLEATMLT</sequence>
<name>W4GYX2_APHAT</name>
<dbReference type="VEuPathDB" id="FungiDB:H257_02831"/>
<dbReference type="GeneID" id="20804827"/>